<keyword evidence="1" id="KW-0732">Signal</keyword>
<name>A0ABU7RDF4_9BACT</name>
<protein>
    <submittedName>
        <fullName evidence="2">DUF4783 domain-containing protein</fullName>
    </submittedName>
</protein>
<feature type="chain" id="PRO_5045058251" evidence="1">
    <location>
        <begin position="23"/>
        <end position="129"/>
    </location>
</feature>
<sequence length="129" mass="14095">MKKILHFLFVASTMFITSTVCAQSIDGVVAGLKKGDAVQVVSNANGNFSLAILDKKNTYSKDQAQQIIKDFFGKNSVKGFDVKHKGSSPSGQYAIGTLVTSGGNYRVNIFMKKEGGREVIKELRFQLIE</sequence>
<dbReference type="EMBL" id="JAZGLY010000001">
    <property type="protein sequence ID" value="MEE6186034.1"/>
    <property type="molecule type" value="Genomic_DNA"/>
</dbReference>
<gene>
    <name evidence="2" type="ORF">V2H41_01985</name>
</gene>
<feature type="signal peptide" evidence="1">
    <location>
        <begin position="1"/>
        <end position="22"/>
    </location>
</feature>
<organism evidence="2 3">
    <name type="scientific">Niabella digestorum</name>
    <dbReference type="NCBI Taxonomy" id="3117701"/>
    <lineage>
        <taxon>Bacteria</taxon>
        <taxon>Pseudomonadati</taxon>
        <taxon>Bacteroidota</taxon>
        <taxon>Chitinophagia</taxon>
        <taxon>Chitinophagales</taxon>
        <taxon>Chitinophagaceae</taxon>
        <taxon>Niabella</taxon>
    </lineage>
</organism>
<dbReference type="Proteomes" id="UP001357452">
    <property type="component" value="Unassembled WGS sequence"/>
</dbReference>
<evidence type="ECO:0000313" key="3">
    <source>
        <dbReference type="Proteomes" id="UP001357452"/>
    </source>
</evidence>
<keyword evidence="3" id="KW-1185">Reference proteome</keyword>
<dbReference type="Pfam" id="PF16022">
    <property type="entry name" value="DUF4783"/>
    <property type="match status" value="1"/>
</dbReference>
<reference evidence="2 3" key="1">
    <citation type="submission" date="2024-01" db="EMBL/GenBank/DDBJ databases">
        <title>Niabella digestum sp. nov., isolated from waste digestion system.</title>
        <authorList>
            <person name="Zhang L."/>
        </authorList>
    </citation>
    <scope>NUCLEOTIDE SEQUENCE [LARGE SCALE GENOMIC DNA]</scope>
    <source>
        <strain evidence="2 3">A18</strain>
    </source>
</reference>
<dbReference type="RefSeq" id="WP_330973439.1">
    <property type="nucleotide sequence ID" value="NZ_JAZGLY010000001.1"/>
</dbReference>
<comment type="caution">
    <text evidence="2">The sequence shown here is derived from an EMBL/GenBank/DDBJ whole genome shotgun (WGS) entry which is preliminary data.</text>
</comment>
<dbReference type="InterPro" id="IPR031977">
    <property type="entry name" value="DUF4783"/>
</dbReference>
<dbReference type="Gene3D" id="3.10.450.50">
    <property type="match status" value="1"/>
</dbReference>
<proteinExistence type="predicted"/>
<evidence type="ECO:0000313" key="2">
    <source>
        <dbReference type="EMBL" id="MEE6186034.1"/>
    </source>
</evidence>
<evidence type="ECO:0000256" key="1">
    <source>
        <dbReference type="SAM" id="SignalP"/>
    </source>
</evidence>
<accession>A0ABU7RDF4</accession>